<evidence type="ECO:0000313" key="3">
    <source>
        <dbReference type="Proteomes" id="UP000028653"/>
    </source>
</evidence>
<protein>
    <submittedName>
        <fullName evidence="2">Uncharacterized protein</fullName>
    </submittedName>
</protein>
<evidence type="ECO:0000313" key="2">
    <source>
        <dbReference type="EMBL" id="KFC79061.1"/>
    </source>
</evidence>
<proteinExistence type="predicted"/>
<comment type="caution">
    <text evidence="2">The sequence shown here is derived from an EMBL/GenBank/DDBJ whole genome shotgun (WGS) entry which is preliminary data.</text>
</comment>
<keyword evidence="1" id="KW-1133">Transmembrane helix</keyword>
<organism evidence="2 3">
    <name type="scientific">Buttiauxella agrestis ATCC 33320</name>
    <dbReference type="NCBI Taxonomy" id="1006004"/>
    <lineage>
        <taxon>Bacteria</taxon>
        <taxon>Pseudomonadati</taxon>
        <taxon>Pseudomonadota</taxon>
        <taxon>Gammaproteobacteria</taxon>
        <taxon>Enterobacterales</taxon>
        <taxon>Enterobacteriaceae</taxon>
        <taxon>Buttiauxella</taxon>
    </lineage>
</organism>
<evidence type="ECO:0000256" key="1">
    <source>
        <dbReference type="SAM" id="Phobius"/>
    </source>
</evidence>
<keyword evidence="1" id="KW-0472">Membrane</keyword>
<feature type="transmembrane region" description="Helical" evidence="1">
    <location>
        <begin position="35"/>
        <end position="52"/>
    </location>
</feature>
<dbReference type="STRING" id="1006004.GBAG_3108"/>
<keyword evidence="3" id="KW-1185">Reference proteome</keyword>
<name>A0A085G5R6_9ENTR</name>
<gene>
    <name evidence="2" type="ORF">GBAG_3108</name>
</gene>
<dbReference type="AlphaFoldDB" id="A0A085G5R6"/>
<sequence>MKLEGINYSKVAEKSGSQVRESQYSQSLLSVTGKVMVYLLGFLIAVIASLIFT</sequence>
<keyword evidence="1" id="KW-0812">Transmembrane</keyword>
<accession>A0A085G5R6</accession>
<dbReference type="EMBL" id="JMPI01000052">
    <property type="protein sequence ID" value="KFC79061.1"/>
    <property type="molecule type" value="Genomic_DNA"/>
</dbReference>
<dbReference type="Proteomes" id="UP000028653">
    <property type="component" value="Unassembled WGS sequence"/>
</dbReference>
<reference evidence="2 3" key="1">
    <citation type="submission" date="2014-05" db="EMBL/GenBank/DDBJ databases">
        <title>ATOL: Assembling a taxonomically balanced genome-scale reconstruction of the evolutionary history of the Enterobacteriaceae.</title>
        <authorList>
            <person name="Plunkett G.III."/>
            <person name="Neeno-Eckwall E.C."/>
            <person name="Glasner J.D."/>
            <person name="Perna N.T."/>
        </authorList>
    </citation>
    <scope>NUCLEOTIDE SEQUENCE [LARGE SCALE GENOMIC DNA]</scope>
    <source>
        <strain evidence="2 3">ATCC 33320</strain>
    </source>
</reference>